<dbReference type="Proteomes" id="UP000256297">
    <property type="component" value="Chromosome CBM2589_b"/>
</dbReference>
<dbReference type="AlphaFoldDB" id="A0A375BV54"/>
<feature type="compositionally biased region" description="Basic residues" evidence="1">
    <location>
        <begin position="50"/>
        <end position="59"/>
    </location>
</feature>
<feature type="compositionally biased region" description="Low complexity" evidence="1">
    <location>
        <begin position="26"/>
        <end position="35"/>
    </location>
</feature>
<evidence type="ECO:0000256" key="1">
    <source>
        <dbReference type="SAM" id="MobiDB-lite"/>
    </source>
</evidence>
<organism evidence="2">
    <name type="scientific">Cupriavidus taiwanensis</name>
    <dbReference type="NCBI Taxonomy" id="164546"/>
    <lineage>
        <taxon>Bacteria</taxon>
        <taxon>Pseudomonadati</taxon>
        <taxon>Pseudomonadota</taxon>
        <taxon>Betaproteobacteria</taxon>
        <taxon>Burkholderiales</taxon>
        <taxon>Burkholderiaceae</taxon>
        <taxon>Cupriavidus</taxon>
    </lineage>
</organism>
<name>A0A375BV54_9BURK</name>
<evidence type="ECO:0000313" key="2">
    <source>
        <dbReference type="EMBL" id="SOY53900.1"/>
    </source>
</evidence>
<gene>
    <name evidence="2" type="ORF">CBM2589_B30290</name>
</gene>
<proteinExistence type="predicted"/>
<feature type="region of interest" description="Disordered" evidence="1">
    <location>
        <begin position="1"/>
        <end position="68"/>
    </location>
</feature>
<comment type="caution">
    <text evidence="2">The sequence shown here is derived from an EMBL/GenBank/DDBJ whole genome shotgun (WGS) entry which is preliminary data.</text>
</comment>
<protein>
    <submittedName>
        <fullName evidence="2">Uncharacterized protein</fullName>
    </submittedName>
</protein>
<accession>A0A375BV54</accession>
<sequence>MPRARRNLSERSKFRHPQSSATLGKAASRAALSARHATRNPFQTEETNGKRAKRCGARRGRAERTDDP</sequence>
<dbReference type="EMBL" id="OFSP01000023">
    <property type="protein sequence ID" value="SOY53900.1"/>
    <property type="molecule type" value="Genomic_DNA"/>
</dbReference>
<reference evidence="2" key="1">
    <citation type="submission" date="2018-01" db="EMBL/GenBank/DDBJ databases">
        <authorList>
            <person name="Clerissi C."/>
        </authorList>
    </citation>
    <scope>NUCLEOTIDE SEQUENCE</scope>
    <source>
        <strain evidence="2">Cupriavidus taiwanensis STM 3521</strain>
    </source>
</reference>